<dbReference type="OMA" id="GYSMRYE"/>
<dbReference type="Pfam" id="PF04827">
    <property type="entry name" value="Plant_tran"/>
    <property type="match status" value="1"/>
</dbReference>
<feature type="region of interest" description="Disordered" evidence="1">
    <location>
        <begin position="433"/>
        <end position="473"/>
    </location>
</feature>
<sequence>MGSPSEESFTEIHRRYFSPDEDAAEEEAVTSACTFVLQAFENIRPTPPPRPILRRTYILRDREAANERLMKDYFDAAPVHGPNVFRRRFRMSQRLFLRINNDLENTYDFFKQRMDARGYLGFTSIQKVTSALRVLSYGNTYDINDEYLKMAEKTTRDTLEHFCYGICQLYGKRYLRNPTWNDLQKIYEVHLEKHGIPGMIGSLDCRQWRWYNCPTAWRGQHTRGDQKGPTLVLQGVASYDLWVWSAFFGVAGCFNDINTLEASPIIEGYISGTIPKAGFHANGNDYEHGYYLGDGIYPEYSIIVKTFSETFDEKRKYFKKLQESSRKDIERCFGVLQQRWHFIRNPCRMWHKDKIRMAMYACIILHNMIIEDDGKAICQNYIPEDLVELPQATTEERLANAQLLRSREIHNTLKADLVEHAWAIRPIRLNNDHDEDSEEEVVEEFEDGNFEDVGLDAGENEEEEGENEDDTEE</sequence>
<reference evidence="3" key="2">
    <citation type="submission" date="2017-02" db="EMBL/GenBank/DDBJ databases">
        <title>Sunflower complete genome.</title>
        <authorList>
            <person name="Langlade N."/>
            <person name="Munos S."/>
        </authorList>
    </citation>
    <scope>NUCLEOTIDE SEQUENCE [LARGE SCALE GENOMIC DNA]</scope>
    <source>
        <tissue evidence="3">Leaves</tissue>
    </source>
</reference>
<organism evidence="3 4">
    <name type="scientific">Helianthus annuus</name>
    <name type="common">Common sunflower</name>
    <dbReference type="NCBI Taxonomy" id="4232"/>
    <lineage>
        <taxon>Eukaryota</taxon>
        <taxon>Viridiplantae</taxon>
        <taxon>Streptophyta</taxon>
        <taxon>Embryophyta</taxon>
        <taxon>Tracheophyta</taxon>
        <taxon>Spermatophyta</taxon>
        <taxon>Magnoliopsida</taxon>
        <taxon>eudicotyledons</taxon>
        <taxon>Gunneridae</taxon>
        <taxon>Pentapetalae</taxon>
        <taxon>asterids</taxon>
        <taxon>campanulids</taxon>
        <taxon>Asterales</taxon>
        <taxon>Asteraceae</taxon>
        <taxon>Asteroideae</taxon>
        <taxon>Heliantheae alliance</taxon>
        <taxon>Heliantheae</taxon>
        <taxon>Helianthus</taxon>
    </lineage>
</organism>
<evidence type="ECO:0000313" key="4">
    <source>
        <dbReference type="Proteomes" id="UP000215914"/>
    </source>
</evidence>
<keyword evidence="4" id="KW-1185">Reference proteome</keyword>
<dbReference type="AlphaFoldDB" id="A0A251RND4"/>
<name>A0A251RND4_HELAN</name>
<dbReference type="Proteomes" id="UP000215914">
    <property type="component" value="Chromosome 17"/>
</dbReference>
<dbReference type="PANTHER" id="PTHR47150">
    <property type="entry name" value="OS12G0169200 PROTEIN"/>
    <property type="match status" value="1"/>
</dbReference>
<dbReference type="EMBL" id="CM007906">
    <property type="protein sequence ID" value="OTF85787.1"/>
    <property type="molecule type" value="Genomic_DNA"/>
</dbReference>
<evidence type="ECO:0000313" key="2">
    <source>
        <dbReference type="EMBL" id="KAF5754608.1"/>
    </source>
</evidence>
<evidence type="ECO:0000256" key="1">
    <source>
        <dbReference type="SAM" id="MobiDB-lite"/>
    </source>
</evidence>
<evidence type="ECO:0000313" key="3">
    <source>
        <dbReference type="EMBL" id="OTF85787.1"/>
    </source>
</evidence>
<dbReference type="EMBL" id="MNCJ02000332">
    <property type="protein sequence ID" value="KAF5754608.1"/>
    <property type="molecule type" value="Genomic_DNA"/>
</dbReference>
<dbReference type="InParanoid" id="A0A251RND4"/>
<proteinExistence type="predicted"/>
<dbReference type="InterPro" id="IPR006912">
    <property type="entry name" value="Harbinger_derived_prot"/>
</dbReference>
<gene>
    <name evidence="3" type="ORF">HannXRQ_Chr17g0543711</name>
    <name evidence="2" type="ORF">HanXRQr2_Chr17g0793201</name>
</gene>
<reference evidence="2 4" key="1">
    <citation type="journal article" date="2017" name="Nature">
        <title>The sunflower genome provides insights into oil metabolism, flowering and Asterid evolution.</title>
        <authorList>
            <person name="Badouin H."/>
            <person name="Gouzy J."/>
            <person name="Grassa C.J."/>
            <person name="Murat F."/>
            <person name="Staton S.E."/>
            <person name="Cottret L."/>
            <person name="Lelandais-Briere C."/>
            <person name="Owens G.L."/>
            <person name="Carrere S."/>
            <person name="Mayjonade B."/>
            <person name="Legrand L."/>
            <person name="Gill N."/>
            <person name="Kane N.C."/>
            <person name="Bowers J.E."/>
            <person name="Hubner S."/>
            <person name="Bellec A."/>
            <person name="Berard A."/>
            <person name="Berges H."/>
            <person name="Blanchet N."/>
            <person name="Boniface M.C."/>
            <person name="Brunel D."/>
            <person name="Catrice O."/>
            <person name="Chaidir N."/>
            <person name="Claudel C."/>
            <person name="Donnadieu C."/>
            <person name="Faraut T."/>
            <person name="Fievet G."/>
            <person name="Helmstetter N."/>
            <person name="King M."/>
            <person name="Knapp S.J."/>
            <person name="Lai Z."/>
            <person name="Le Paslier M.C."/>
            <person name="Lippi Y."/>
            <person name="Lorenzon L."/>
            <person name="Mandel J.R."/>
            <person name="Marage G."/>
            <person name="Marchand G."/>
            <person name="Marquand E."/>
            <person name="Bret-Mestries E."/>
            <person name="Morien E."/>
            <person name="Nambeesan S."/>
            <person name="Nguyen T."/>
            <person name="Pegot-Espagnet P."/>
            <person name="Pouilly N."/>
            <person name="Raftis F."/>
            <person name="Sallet E."/>
            <person name="Schiex T."/>
            <person name="Thomas J."/>
            <person name="Vandecasteele C."/>
            <person name="Vares D."/>
            <person name="Vear F."/>
            <person name="Vautrin S."/>
            <person name="Crespi M."/>
            <person name="Mangin B."/>
            <person name="Burke J.M."/>
            <person name="Salse J."/>
            <person name="Munos S."/>
            <person name="Vincourt P."/>
            <person name="Rieseberg L.H."/>
            <person name="Langlade N.B."/>
        </authorList>
    </citation>
    <scope>NUCLEOTIDE SEQUENCE [LARGE SCALE GENOMIC DNA]</scope>
    <source>
        <strain evidence="4">cv. SF193</strain>
        <tissue evidence="2">Leaves</tissue>
    </source>
</reference>
<reference evidence="2" key="3">
    <citation type="submission" date="2020-06" db="EMBL/GenBank/DDBJ databases">
        <title>Helianthus annuus Genome sequencing and assembly Release 2.</title>
        <authorList>
            <person name="Gouzy J."/>
            <person name="Langlade N."/>
            <person name="Munos S."/>
        </authorList>
    </citation>
    <scope>NUCLEOTIDE SEQUENCE</scope>
    <source>
        <tissue evidence="2">Leaves</tissue>
    </source>
</reference>
<accession>A0A251RND4</accession>
<protein>
    <submittedName>
        <fullName evidence="2 3">Harbinger transposase-derived protein</fullName>
    </submittedName>
</protein>
<dbReference type="Gramene" id="mRNA:HanXRQr2_Chr17g0793201">
    <property type="protein sequence ID" value="mRNA:HanXRQr2_Chr17g0793201"/>
    <property type="gene ID" value="HanXRQr2_Chr17g0793201"/>
</dbReference>
<dbReference type="PANTHER" id="PTHR47150:SF5">
    <property type="entry name" value="OS07G0546750 PROTEIN"/>
    <property type="match status" value="1"/>
</dbReference>